<feature type="region of interest" description="Disordered" evidence="1">
    <location>
        <begin position="121"/>
        <end position="146"/>
    </location>
</feature>
<sequence>MESHMRTQLKEPKGWQQGLQRQHQQQQGGEEATFAPAALADAPDASAAPRAIAPMQQGSFRDLNGRPVLASGAPAYVDIAPSPAHVPSLTFISSQPAPDATTENAPRALAAKPALGVALPAQQQPPQPSAPGVAPPAQQQPQQAPVRKSVMPKYYYHPAYPMFPVYLHEDRQMRANQITGYINYVEACGFPTDDIKAAILLVDMNRADCVLKRFREVLEDQSKAEELKEQVRAALAKYGARVHETK</sequence>
<gene>
    <name evidence="2" type="ORF">LTR09_003930</name>
</gene>
<keyword evidence="3" id="KW-1185">Reference proteome</keyword>
<protein>
    <submittedName>
        <fullName evidence="2">Uncharacterized protein</fullName>
    </submittedName>
</protein>
<organism evidence="2 3">
    <name type="scientific">Extremus antarcticus</name>
    <dbReference type="NCBI Taxonomy" id="702011"/>
    <lineage>
        <taxon>Eukaryota</taxon>
        <taxon>Fungi</taxon>
        <taxon>Dikarya</taxon>
        <taxon>Ascomycota</taxon>
        <taxon>Pezizomycotina</taxon>
        <taxon>Dothideomycetes</taxon>
        <taxon>Dothideomycetidae</taxon>
        <taxon>Mycosphaerellales</taxon>
        <taxon>Extremaceae</taxon>
        <taxon>Extremus</taxon>
    </lineage>
</organism>
<feature type="compositionally biased region" description="Basic and acidic residues" evidence="1">
    <location>
        <begin position="1"/>
        <end position="13"/>
    </location>
</feature>
<dbReference type="Proteomes" id="UP001271007">
    <property type="component" value="Unassembled WGS sequence"/>
</dbReference>
<feature type="compositionally biased region" description="Low complexity" evidence="1">
    <location>
        <begin position="14"/>
        <end position="54"/>
    </location>
</feature>
<comment type="caution">
    <text evidence="2">The sequence shown here is derived from an EMBL/GenBank/DDBJ whole genome shotgun (WGS) entry which is preliminary data.</text>
</comment>
<evidence type="ECO:0000256" key="1">
    <source>
        <dbReference type="SAM" id="MobiDB-lite"/>
    </source>
</evidence>
<evidence type="ECO:0000313" key="2">
    <source>
        <dbReference type="EMBL" id="KAK3055376.1"/>
    </source>
</evidence>
<proteinExistence type="predicted"/>
<evidence type="ECO:0000313" key="3">
    <source>
        <dbReference type="Proteomes" id="UP001271007"/>
    </source>
</evidence>
<accession>A0AAJ0GB74</accession>
<feature type="compositionally biased region" description="Low complexity" evidence="1">
    <location>
        <begin position="130"/>
        <end position="145"/>
    </location>
</feature>
<feature type="region of interest" description="Disordered" evidence="1">
    <location>
        <begin position="1"/>
        <end position="62"/>
    </location>
</feature>
<dbReference type="EMBL" id="JAWDJX010000009">
    <property type="protein sequence ID" value="KAK3055376.1"/>
    <property type="molecule type" value="Genomic_DNA"/>
</dbReference>
<reference evidence="2" key="1">
    <citation type="submission" date="2023-04" db="EMBL/GenBank/DDBJ databases">
        <title>Black Yeasts Isolated from many extreme environments.</title>
        <authorList>
            <person name="Coleine C."/>
            <person name="Stajich J.E."/>
            <person name="Selbmann L."/>
        </authorList>
    </citation>
    <scope>NUCLEOTIDE SEQUENCE</scope>
    <source>
        <strain evidence="2">CCFEE 5312</strain>
    </source>
</reference>
<dbReference type="AlphaFoldDB" id="A0AAJ0GB74"/>
<name>A0AAJ0GB74_9PEZI</name>